<dbReference type="OrthoDB" id="219918at2"/>
<feature type="domain" description="Peptidase M56" evidence="3">
    <location>
        <begin position="11"/>
        <end position="292"/>
    </location>
</feature>
<sequence>MNYLQNIVAAQLVQLSIVALVAWFLADTVFRRRPRMQFAVWSVVLLKCIVPPLMPSLIWPTALSGPGAWSNHKNLTPVLTQAEASIVTTTSVNAADHRPRTPRHNSSPSLFTLNSFSGCAAAVWFVGAMTVFALIILQIRRTRLRLRRRWPRRIDQLESAFDQVQFRFGGQARRTSKVRLIVTRGCFGPAAMHPTHPLIAMPGKLAERLSSQQLRPLLAHEIMHVRRGDLWLGWLQTVAVWLNWFHPLVWLASRRLSVAIEQCCDEDTVRLLQCDPADYRQGLLTTVLWKNSVPTLPVASAIRPAHLTLYRMEALMKIDLSRPTQPWKCRLLWLLMIVLLLPGARWSVSASPDKPKPTEPISQEDKASVLPTGGSESEIEISAEDTRVYPRTYRVSDLLTVKQSVLESPYAARLSITSFTNFEPLMTELTEKVAPETWESAGGAGTMGPYHQNLSLVISTTWSVHDEIVDYLTEKRQKLGKTQVVPAAPANDQSRGDLIELRSSILQGAWADLQDVNRDWKPIDDTSEATFFISDLTSTLEPNRPLRVRWAVVEAAAVERIAASKGNRGTVHVVSRPTVRMKSHTTASISVGNEQEIKFRKENGERVDERLWTGIRMELTAATKRSASGDPLTSISMKFSSQERLSVEPELNGKADGQANAGSYPVLEARALTIDQDLPSGKALLVLQSSGDDDQRSSLLIISRNE</sequence>
<feature type="compositionally biased region" description="Basic and acidic residues" evidence="1">
    <location>
        <begin position="353"/>
        <end position="367"/>
    </location>
</feature>
<gene>
    <name evidence="4" type="ORF">Poly41_20380</name>
</gene>
<feature type="transmembrane region" description="Helical" evidence="2">
    <location>
        <begin position="38"/>
        <end position="59"/>
    </location>
</feature>
<dbReference type="CDD" id="cd07341">
    <property type="entry name" value="M56_BlaR1_MecR1_like"/>
    <property type="match status" value="1"/>
</dbReference>
<dbReference type="AlphaFoldDB" id="A0A5C6DVY5"/>
<evidence type="ECO:0000313" key="4">
    <source>
        <dbReference type="EMBL" id="TWU39216.1"/>
    </source>
</evidence>
<dbReference type="InterPro" id="IPR052173">
    <property type="entry name" value="Beta-lactam_resp_regulator"/>
</dbReference>
<dbReference type="Proteomes" id="UP000319143">
    <property type="component" value="Unassembled WGS sequence"/>
</dbReference>
<reference evidence="4 5" key="1">
    <citation type="submission" date="2019-02" db="EMBL/GenBank/DDBJ databases">
        <title>Deep-cultivation of Planctomycetes and their phenomic and genomic characterization uncovers novel biology.</title>
        <authorList>
            <person name="Wiegand S."/>
            <person name="Jogler M."/>
            <person name="Boedeker C."/>
            <person name="Pinto D."/>
            <person name="Vollmers J."/>
            <person name="Rivas-Marin E."/>
            <person name="Kohn T."/>
            <person name="Peeters S.H."/>
            <person name="Heuer A."/>
            <person name="Rast P."/>
            <person name="Oberbeckmann S."/>
            <person name="Bunk B."/>
            <person name="Jeske O."/>
            <person name="Meyerdierks A."/>
            <person name="Storesund J.E."/>
            <person name="Kallscheuer N."/>
            <person name="Luecker S."/>
            <person name="Lage O.M."/>
            <person name="Pohl T."/>
            <person name="Merkel B.J."/>
            <person name="Hornburger P."/>
            <person name="Mueller R.-W."/>
            <person name="Bruemmer F."/>
            <person name="Labrenz M."/>
            <person name="Spormann A.M."/>
            <person name="Op Den Camp H."/>
            <person name="Overmann J."/>
            <person name="Amann R."/>
            <person name="Jetten M.S.M."/>
            <person name="Mascher T."/>
            <person name="Medema M.H."/>
            <person name="Devos D.P."/>
            <person name="Kaster A.-K."/>
            <person name="Ovreas L."/>
            <person name="Rohde M."/>
            <person name="Galperin M.Y."/>
            <person name="Jogler C."/>
        </authorList>
    </citation>
    <scope>NUCLEOTIDE SEQUENCE [LARGE SCALE GENOMIC DNA]</scope>
    <source>
        <strain evidence="4 5">Poly41</strain>
    </source>
</reference>
<accession>A0A5C6DVY5</accession>
<proteinExistence type="predicted"/>
<dbReference type="InterPro" id="IPR008756">
    <property type="entry name" value="Peptidase_M56"/>
</dbReference>
<evidence type="ECO:0000256" key="1">
    <source>
        <dbReference type="SAM" id="MobiDB-lite"/>
    </source>
</evidence>
<comment type="caution">
    <text evidence="4">The sequence shown here is derived from an EMBL/GenBank/DDBJ whole genome shotgun (WGS) entry which is preliminary data.</text>
</comment>
<name>A0A5C6DVY5_9BACT</name>
<evidence type="ECO:0000313" key="5">
    <source>
        <dbReference type="Proteomes" id="UP000319143"/>
    </source>
</evidence>
<evidence type="ECO:0000256" key="2">
    <source>
        <dbReference type="SAM" id="Phobius"/>
    </source>
</evidence>
<feature type="transmembrane region" description="Helical" evidence="2">
    <location>
        <begin position="6"/>
        <end position="26"/>
    </location>
</feature>
<protein>
    <submittedName>
        <fullName evidence="4">BlaR1 peptidase M56</fullName>
    </submittedName>
</protein>
<evidence type="ECO:0000259" key="3">
    <source>
        <dbReference type="Pfam" id="PF05569"/>
    </source>
</evidence>
<keyword evidence="5" id="KW-1185">Reference proteome</keyword>
<feature type="transmembrane region" description="Helical" evidence="2">
    <location>
        <begin position="115"/>
        <end position="139"/>
    </location>
</feature>
<dbReference type="PANTHER" id="PTHR34978">
    <property type="entry name" value="POSSIBLE SENSOR-TRANSDUCER PROTEIN BLAR"/>
    <property type="match status" value="1"/>
</dbReference>
<organism evidence="4 5">
    <name type="scientific">Novipirellula artificiosorum</name>
    <dbReference type="NCBI Taxonomy" id="2528016"/>
    <lineage>
        <taxon>Bacteria</taxon>
        <taxon>Pseudomonadati</taxon>
        <taxon>Planctomycetota</taxon>
        <taxon>Planctomycetia</taxon>
        <taxon>Pirellulales</taxon>
        <taxon>Pirellulaceae</taxon>
        <taxon>Novipirellula</taxon>
    </lineage>
</organism>
<keyword evidence="2" id="KW-1133">Transmembrane helix</keyword>
<keyword evidence="2" id="KW-0812">Transmembrane</keyword>
<dbReference type="PANTHER" id="PTHR34978:SF3">
    <property type="entry name" value="SLR0241 PROTEIN"/>
    <property type="match status" value="1"/>
</dbReference>
<keyword evidence="2" id="KW-0472">Membrane</keyword>
<feature type="region of interest" description="Disordered" evidence="1">
    <location>
        <begin position="350"/>
        <end position="377"/>
    </location>
</feature>
<dbReference type="RefSeq" id="WP_146525913.1">
    <property type="nucleotide sequence ID" value="NZ_SJPV01000003.1"/>
</dbReference>
<dbReference type="Pfam" id="PF05569">
    <property type="entry name" value="Peptidase_M56"/>
    <property type="match status" value="1"/>
</dbReference>
<dbReference type="EMBL" id="SJPV01000003">
    <property type="protein sequence ID" value="TWU39216.1"/>
    <property type="molecule type" value="Genomic_DNA"/>
</dbReference>